<dbReference type="AlphaFoldDB" id="A0A0F9PX92"/>
<evidence type="ECO:0000313" key="2">
    <source>
        <dbReference type="EMBL" id="KKN29362.1"/>
    </source>
</evidence>
<gene>
    <name evidence="2" type="ORF">LCGC14_0844770</name>
</gene>
<reference evidence="2" key="1">
    <citation type="journal article" date="2015" name="Nature">
        <title>Complex archaea that bridge the gap between prokaryotes and eukaryotes.</title>
        <authorList>
            <person name="Spang A."/>
            <person name="Saw J.H."/>
            <person name="Jorgensen S.L."/>
            <person name="Zaremba-Niedzwiedzka K."/>
            <person name="Martijn J."/>
            <person name="Lind A.E."/>
            <person name="van Eijk R."/>
            <person name="Schleper C."/>
            <person name="Guy L."/>
            <person name="Ettema T.J."/>
        </authorList>
    </citation>
    <scope>NUCLEOTIDE SEQUENCE</scope>
</reference>
<accession>A0A0F9PX92</accession>
<comment type="caution">
    <text evidence="2">The sequence shown here is derived from an EMBL/GenBank/DDBJ whole genome shotgun (WGS) entry which is preliminary data.</text>
</comment>
<dbReference type="InterPro" id="IPR041049">
    <property type="entry name" value="DUF5615"/>
</dbReference>
<protein>
    <recommendedName>
        <fullName evidence="1">DUF5615 domain-containing protein</fullName>
    </recommendedName>
</protein>
<proteinExistence type="predicted"/>
<sequence length="60" mass="6858">MKFHLDEDVPISIRETIHDLGFDVFTLHDFNMLGIQNGEVANLAVKKTLLLSHSILIFYS</sequence>
<feature type="domain" description="DUF5615" evidence="1">
    <location>
        <begin position="1"/>
        <end position="50"/>
    </location>
</feature>
<organism evidence="2">
    <name type="scientific">marine sediment metagenome</name>
    <dbReference type="NCBI Taxonomy" id="412755"/>
    <lineage>
        <taxon>unclassified sequences</taxon>
        <taxon>metagenomes</taxon>
        <taxon>ecological metagenomes</taxon>
    </lineage>
</organism>
<name>A0A0F9PX92_9ZZZZ</name>
<dbReference type="Pfam" id="PF18480">
    <property type="entry name" value="DUF5615"/>
    <property type="match status" value="1"/>
</dbReference>
<dbReference type="EMBL" id="LAZR01002492">
    <property type="protein sequence ID" value="KKN29362.1"/>
    <property type="molecule type" value="Genomic_DNA"/>
</dbReference>
<evidence type="ECO:0000259" key="1">
    <source>
        <dbReference type="Pfam" id="PF18480"/>
    </source>
</evidence>